<evidence type="ECO:0000256" key="1">
    <source>
        <dbReference type="SAM" id="Phobius"/>
    </source>
</evidence>
<comment type="caution">
    <text evidence="2">The sequence shown here is derived from an EMBL/GenBank/DDBJ whole genome shotgun (WGS) entry which is preliminary data.</text>
</comment>
<protein>
    <submittedName>
        <fullName evidence="2">Uncharacterized protein</fullName>
    </submittedName>
</protein>
<keyword evidence="3" id="KW-1185">Reference proteome</keyword>
<reference evidence="3" key="1">
    <citation type="journal article" date="2015" name="Nat. Genet.">
        <title>The genome and transcriptome of the zoonotic hookworm Ancylostoma ceylanicum identify infection-specific gene families.</title>
        <authorList>
            <person name="Schwarz E.M."/>
            <person name="Hu Y."/>
            <person name="Antoshechkin I."/>
            <person name="Miller M.M."/>
            <person name="Sternberg P.W."/>
            <person name="Aroian R.V."/>
        </authorList>
    </citation>
    <scope>NUCLEOTIDE SEQUENCE</scope>
    <source>
        <strain evidence="3">HY135</strain>
    </source>
</reference>
<name>A0A016VVU5_9BILA</name>
<evidence type="ECO:0000313" key="3">
    <source>
        <dbReference type="Proteomes" id="UP000024635"/>
    </source>
</evidence>
<feature type="transmembrane region" description="Helical" evidence="1">
    <location>
        <begin position="94"/>
        <end position="115"/>
    </location>
</feature>
<evidence type="ECO:0000313" key="2">
    <source>
        <dbReference type="EMBL" id="EYC30883.1"/>
    </source>
</evidence>
<dbReference type="AlphaFoldDB" id="A0A016VVU5"/>
<organism evidence="2 3">
    <name type="scientific">Ancylostoma ceylanicum</name>
    <dbReference type="NCBI Taxonomy" id="53326"/>
    <lineage>
        <taxon>Eukaryota</taxon>
        <taxon>Metazoa</taxon>
        <taxon>Ecdysozoa</taxon>
        <taxon>Nematoda</taxon>
        <taxon>Chromadorea</taxon>
        <taxon>Rhabditida</taxon>
        <taxon>Rhabditina</taxon>
        <taxon>Rhabditomorpha</taxon>
        <taxon>Strongyloidea</taxon>
        <taxon>Ancylostomatidae</taxon>
        <taxon>Ancylostomatinae</taxon>
        <taxon>Ancylostoma</taxon>
    </lineage>
</organism>
<keyword evidence="1" id="KW-0812">Transmembrane</keyword>
<sequence>MKATVCVRFYFRILPERWVNFLDPYLYPTCPAKPPPPVVKESNETEELHFFLKYIKCEASNLPQRPAVQEANLLMTPRRTAKSVGSQSPHSVRVYLYFHLMCKIWFVIINFWFIYCFGDVEGCLEEYFVVVAPLQQQIFPEKVCDNNL</sequence>
<proteinExistence type="predicted"/>
<dbReference type="Proteomes" id="UP000024635">
    <property type="component" value="Unassembled WGS sequence"/>
</dbReference>
<accession>A0A016VVU5</accession>
<keyword evidence="1" id="KW-0472">Membrane</keyword>
<keyword evidence="1" id="KW-1133">Transmembrane helix</keyword>
<gene>
    <name evidence="2" type="primary">Acey_s0004.g1831</name>
    <name evidence="2" type="ORF">Y032_0004g1831</name>
</gene>
<dbReference type="EMBL" id="JARK01001340">
    <property type="protein sequence ID" value="EYC30883.1"/>
    <property type="molecule type" value="Genomic_DNA"/>
</dbReference>